<name>A0A7J6YDI2_TRYCR</name>
<dbReference type="VEuPathDB" id="TriTrypDB:BCY84_13508"/>
<organism evidence="2 3">
    <name type="scientific">Trypanosoma cruzi</name>
    <dbReference type="NCBI Taxonomy" id="5693"/>
    <lineage>
        <taxon>Eukaryota</taxon>
        <taxon>Discoba</taxon>
        <taxon>Euglenozoa</taxon>
        <taxon>Kinetoplastea</taxon>
        <taxon>Metakinetoplastina</taxon>
        <taxon>Trypanosomatida</taxon>
        <taxon>Trypanosomatidae</taxon>
        <taxon>Trypanosoma</taxon>
        <taxon>Schizotrypanum</taxon>
    </lineage>
</organism>
<proteinExistence type="predicted"/>
<dbReference type="AlphaFoldDB" id="A0A7J6YDI2"/>
<evidence type="ECO:0000313" key="2">
    <source>
        <dbReference type="EMBL" id="KAF5224632.1"/>
    </source>
</evidence>
<dbReference type="Proteomes" id="UP000583944">
    <property type="component" value="Unassembled WGS sequence"/>
</dbReference>
<evidence type="ECO:0000256" key="1">
    <source>
        <dbReference type="SAM" id="MobiDB-lite"/>
    </source>
</evidence>
<gene>
    <name evidence="2" type="ORF">ECC02_002271</name>
</gene>
<evidence type="ECO:0000313" key="3">
    <source>
        <dbReference type="Proteomes" id="UP000583944"/>
    </source>
</evidence>
<protein>
    <submittedName>
        <fullName evidence="2">TRF-Interacting Factor 2</fullName>
    </submittedName>
</protein>
<feature type="region of interest" description="Disordered" evidence="1">
    <location>
        <begin position="246"/>
        <end position="271"/>
    </location>
</feature>
<accession>A0A7J6YDI2</accession>
<dbReference type="VEuPathDB" id="TriTrypDB:ECC02_002271"/>
<dbReference type="EMBL" id="JABDHM010000011">
    <property type="protein sequence ID" value="KAF5224632.1"/>
    <property type="molecule type" value="Genomic_DNA"/>
</dbReference>
<sequence>MESVDTRRYQSFQLLELFIDLIHGDLIRGDVACRRVADAFVSAYEDAIRWLVTEENTFTPALKGAINTYCARHVIRTAPELLIVSEKAVAAYKQIADVLCETEELSHMGKAMAYELSHLKRRLETKRFSRLVDLMADVVVAYMQKAFQQHEEAKASCMHLQKDPAFWVSVEKFCTSPTRIENEYITMDKKRQREEKKEEEVLQVDKNRLSKEAPVRGFSEELRLAISSPIKSHTTQAISTRFIACAQPSPSPPSIAETEEEEEEATRSKDPVKCTGRALLQANDSVLAAVEGMGKRDFQTAQDVSSGFIVADDSGVSLMPAPSTMRKGVMVAGGLNEADASLLSDDVHVRSYFLCAKTNRYEPQASRGSLP</sequence>
<comment type="caution">
    <text evidence="2">The sequence shown here is derived from an EMBL/GenBank/DDBJ whole genome shotgun (WGS) entry which is preliminary data.</text>
</comment>
<reference evidence="2 3" key="1">
    <citation type="journal article" date="2019" name="Genome Biol. Evol.">
        <title>Nanopore Sequencing Significantly Improves Genome Assembly of the Protozoan Parasite Trypanosoma cruzi.</title>
        <authorList>
            <person name="Diaz-Viraque F."/>
            <person name="Pita S."/>
            <person name="Greif G."/>
            <person name="de Souza R.C.M."/>
            <person name="Iraola G."/>
            <person name="Robello C."/>
        </authorList>
    </citation>
    <scope>NUCLEOTIDE SEQUENCE [LARGE SCALE GENOMIC DNA]</scope>
    <source>
        <strain evidence="2 3">Berenice</strain>
    </source>
</reference>